<dbReference type="InterPro" id="IPR011050">
    <property type="entry name" value="Pectin_lyase_fold/virulence"/>
</dbReference>
<keyword evidence="5" id="KW-0732">Signal</keyword>
<protein>
    <submittedName>
        <fullName evidence="7">OmpA family protein</fullName>
    </submittedName>
</protein>
<dbReference type="PANTHER" id="PTHR30329">
    <property type="entry name" value="STATOR ELEMENT OF FLAGELLAR MOTOR COMPLEX"/>
    <property type="match status" value="1"/>
</dbReference>
<evidence type="ECO:0000256" key="1">
    <source>
        <dbReference type="ARBA" id="ARBA00004442"/>
    </source>
</evidence>
<dbReference type="Pfam" id="PF00691">
    <property type="entry name" value="OmpA"/>
    <property type="match status" value="1"/>
</dbReference>
<evidence type="ECO:0000256" key="5">
    <source>
        <dbReference type="SAM" id="SignalP"/>
    </source>
</evidence>
<evidence type="ECO:0000256" key="3">
    <source>
        <dbReference type="ARBA" id="ARBA00023237"/>
    </source>
</evidence>
<dbReference type="SUPFAM" id="SSF51126">
    <property type="entry name" value="Pectin lyase-like"/>
    <property type="match status" value="1"/>
</dbReference>
<dbReference type="PROSITE" id="PS51123">
    <property type="entry name" value="OMPA_2"/>
    <property type="match status" value="1"/>
</dbReference>
<dbReference type="InterPro" id="IPR006664">
    <property type="entry name" value="OMP_bac"/>
</dbReference>
<sequence>MRSLFLAPIALLGVSAIAQAQIPVESGYQITVNSNLDEQQPDTALTLREAIALANGTLTYESLSPAEQALVRPSAAGGTQIGFDLPPGETTIALSELLPAVTAADVTIDGTTQAGYDPSVAPPAHVAVPTPIVSLTPAAGAEVFRGLMISGDRVTVRGLSIYGFSAASRATQTTPPADIFISNAPPPADASPLSPPVRFFDYEAELAPADVRIEQNWLGLPPTGEIPDQTSTFGVSVFNAVNPLIRQNRIEYHEGSGIITSVRAQGLQVTQNTILSNGLAGMPDAIRLEGEITDAAIVDNLLCGNDGSGIFMFKPTGAATIRDNIIQFNGRRFERAAVYVMGQAHQITDNFIGYQPGAGVAVTAFPLSDRNIIRNNRFAALDGLSIDLNYAHNVQVQDFQQGDGPNPPRNSRYRREDTGNAAINAPQFNASTFALVGDQVSLNGRADPGSEVDLYQVSAAGSYRPLAKLLTTVPVTEQGTFSAVVALPAGTAISAIATDPRYGTSEPSALATVAAADGSVPVLLSQPVNAPSCLPPVVQQPPLVEPPEPIRLRVPRNIHFALDRADISTASAEVLSRIAAVLLEYPFLTVEIQGHTDPRASVAYNQALSDRRAKSARDYLLRQGVAAERMRIVPLGESQRATTGSSRIDYARDRRVEFIFEDTRGLDIIFESQETDLQPE</sequence>
<dbReference type="EMBL" id="JBHZOL010000031">
    <property type="protein sequence ID" value="MFE4105690.1"/>
    <property type="molecule type" value="Genomic_DNA"/>
</dbReference>
<accession>A0ABW6IDD3</accession>
<evidence type="ECO:0000313" key="7">
    <source>
        <dbReference type="EMBL" id="MFE4105690.1"/>
    </source>
</evidence>
<dbReference type="Gene3D" id="2.160.20.10">
    <property type="entry name" value="Single-stranded right-handed beta-helix, Pectin lyase-like"/>
    <property type="match status" value="1"/>
</dbReference>
<keyword evidence="2 4" id="KW-0472">Membrane</keyword>
<dbReference type="Gene3D" id="3.30.1330.60">
    <property type="entry name" value="OmpA-like domain"/>
    <property type="match status" value="1"/>
</dbReference>
<dbReference type="CDD" id="cd07185">
    <property type="entry name" value="OmpA_C-like"/>
    <property type="match status" value="1"/>
</dbReference>
<dbReference type="InterPro" id="IPR006626">
    <property type="entry name" value="PbH1"/>
</dbReference>
<feature type="chain" id="PRO_5047031205" evidence="5">
    <location>
        <begin position="21"/>
        <end position="680"/>
    </location>
</feature>
<dbReference type="InterPro" id="IPR036737">
    <property type="entry name" value="OmpA-like_sf"/>
</dbReference>
<reference evidence="7 8" key="1">
    <citation type="submission" date="2024-10" db="EMBL/GenBank/DDBJ databases">
        <authorList>
            <person name="Ratan Roy A."/>
            <person name="Morales Sandoval P.H."/>
            <person name="De Los Santos Villalobos S."/>
            <person name="Chakraborty S."/>
            <person name="Mukherjee J."/>
        </authorList>
    </citation>
    <scope>NUCLEOTIDE SEQUENCE [LARGE SCALE GENOMIC DNA]</scope>
    <source>
        <strain evidence="7 8">S1</strain>
    </source>
</reference>
<dbReference type="RefSeq" id="WP_377962709.1">
    <property type="nucleotide sequence ID" value="NZ_JBHZOL010000031.1"/>
</dbReference>
<organism evidence="7 8">
    <name type="scientific">Almyronema epifaneia S1</name>
    <dbReference type="NCBI Taxonomy" id="2991925"/>
    <lineage>
        <taxon>Bacteria</taxon>
        <taxon>Bacillati</taxon>
        <taxon>Cyanobacteriota</taxon>
        <taxon>Cyanophyceae</taxon>
        <taxon>Nodosilineales</taxon>
        <taxon>Nodosilineaceae</taxon>
        <taxon>Almyronema</taxon>
        <taxon>Almyronema epifaneia</taxon>
    </lineage>
</organism>
<dbReference type="InterPro" id="IPR039448">
    <property type="entry name" value="Beta_helix"/>
</dbReference>
<name>A0ABW6IDD3_9CYAN</name>
<comment type="subcellular location">
    <subcellularLocation>
        <location evidence="1">Cell outer membrane</location>
    </subcellularLocation>
</comment>
<dbReference type="InterPro" id="IPR050330">
    <property type="entry name" value="Bact_OuterMem_StrucFunc"/>
</dbReference>
<evidence type="ECO:0000256" key="4">
    <source>
        <dbReference type="PROSITE-ProRule" id="PRU00473"/>
    </source>
</evidence>
<feature type="signal peptide" evidence="5">
    <location>
        <begin position="1"/>
        <end position="20"/>
    </location>
</feature>
<evidence type="ECO:0000259" key="6">
    <source>
        <dbReference type="PROSITE" id="PS51123"/>
    </source>
</evidence>
<dbReference type="InterPro" id="IPR006665">
    <property type="entry name" value="OmpA-like"/>
</dbReference>
<dbReference type="InterPro" id="IPR012334">
    <property type="entry name" value="Pectin_lyas_fold"/>
</dbReference>
<dbReference type="PANTHER" id="PTHR30329:SF21">
    <property type="entry name" value="LIPOPROTEIN YIAD-RELATED"/>
    <property type="match status" value="1"/>
</dbReference>
<dbReference type="Proteomes" id="UP001600165">
    <property type="component" value="Unassembled WGS sequence"/>
</dbReference>
<dbReference type="Pfam" id="PF13229">
    <property type="entry name" value="Beta_helix"/>
    <property type="match status" value="1"/>
</dbReference>
<dbReference type="SUPFAM" id="SSF103088">
    <property type="entry name" value="OmpA-like"/>
    <property type="match status" value="1"/>
</dbReference>
<dbReference type="PRINTS" id="PR01021">
    <property type="entry name" value="OMPADOMAIN"/>
</dbReference>
<keyword evidence="3" id="KW-0998">Cell outer membrane</keyword>
<comment type="caution">
    <text evidence="7">The sequence shown here is derived from an EMBL/GenBank/DDBJ whole genome shotgun (WGS) entry which is preliminary data.</text>
</comment>
<dbReference type="SMART" id="SM00710">
    <property type="entry name" value="PbH1"/>
    <property type="match status" value="5"/>
</dbReference>
<evidence type="ECO:0000256" key="2">
    <source>
        <dbReference type="ARBA" id="ARBA00023136"/>
    </source>
</evidence>
<proteinExistence type="predicted"/>
<gene>
    <name evidence="7" type="ORF">ACFVKH_05335</name>
</gene>
<evidence type="ECO:0000313" key="8">
    <source>
        <dbReference type="Proteomes" id="UP001600165"/>
    </source>
</evidence>
<feature type="domain" description="OmpA-like" evidence="6">
    <location>
        <begin position="547"/>
        <end position="664"/>
    </location>
</feature>
<keyword evidence="8" id="KW-1185">Reference proteome</keyword>